<accession>A0AA35Q5Q1</accession>
<gene>
    <name evidence="1" type="ORF">CCHLO57077_00003443</name>
</gene>
<organism evidence="1 2">
    <name type="scientific">Clonostachys chloroleuca</name>
    <dbReference type="NCBI Taxonomy" id="1926264"/>
    <lineage>
        <taxon>Eukaryota</taxon>
        <taxon>Fungi</taxon>
        <taxon>Dikarya</taxon>
        <taxon>Ascomycota</taxon>
        <taxon>Pezizomycotina</taxon>
        <taxon>Sordariomycetes</taxon>
        <taxon>Hypocreomycetidae</taxon>
        <taxon>Hypocreales</taxon>
        <taxon>Bionectriaceae</taxon>
        <taxon>Clonostachys</taxon>
    </lineage>
</organism>
<name>A0AA35Q5Q1_9HYPO</name>
<evidence type="ECO:0000313" key="1">
    <source>
        <dbReference type="EMBL" id="CAI6096948.1"/>
    </source>
</evidence>
<evidence type="ECO:0000313" key="2">
    <source>
        <dbReference type="Proteomes" id="UP001160390"/>
    </source>
</evidence>
<keyword evidence="2" id="KW-1185">Reference proteome</keyword>
<proteinExistence type="predicted"/>
<reference evidence="1" key="1">
    <citation type="submission" date="2023-01" db="EMBL/GenBank/DDBJ databases">
        <authorList>
            <person name="Piombo E."/>
        </authorList>
    </citation>
    <scope>NUCLEOTIDE SEQUENCE</scope>
</reference>
<dbReference type="Proteomes" id="UP001160390">
    <property type="component" value="Unassembled WGS sequence"/>
</dbReference>
<dbReference type="AlphaFoldDB" id="A0AA35Q5Q1"/>
<sequence length="117" mass="12415">MPGLAPWPAVCGLLKPHVRVTAVIYDKDPQLAKVEPGQGKIEQHISTNCKETALSDWTRRIGGAGSDSVEAGTQEQCLLLRSSGTSEAEAEEHVLLQKSAGDFQCGRCGADRGGNAR</sequence>
<dbReference type="EMBL" id="CABFNP030001284">
    <property type="protein sequence ID" value="CAI6096948.1"/>
    <property type="molecule type" value="Genomic_DNA"/>
</dbReference>
<protein>
    <submittedName>
        <fullName evidence="1">Uncharacterized protein</fullName>
    </submittedName>
</protein>
<comment type="caution">
    <text evidence="1">The sequence shown here is derived from an EMBL/GenBank/DDBJ whole genome shotgun (WGS) entry which is preliminary data.</text>
</comment>